<dbReference type="Gene3D" id="1.10.599.10">
    <property type="entry name" value="Aldehyde Ferredoxin Oxidoreductase Protein, subunit A, domain 3"/>
    <property type="match status" value="1"/>
</dbReference>
<protein>
    <recommendedName>
        <fullName evidence="1">Aldehyde ferredoxin oxidoreductase C-terminal domain-containing protein</fullName>
    </recommendedName>
</protein>
<dbReference type="InterPro" id="IPR036021">
    <property type="entry name" value="Tungsten_al_ferr_oxy-like_C"/>
</dbReference>
<dbReference type="Pfam" id="PF01314">
    <property type="entry name" value="AFOR_C"/>
    <property type="match status" value="1"/>
</dbReference>
<comment type="caution">
    <text evidence="2">The sequence shown here is derived from an EMBL/GenBank/DDBJ whole genome shotgun (WGS) entry which is preliminary data.</text>
</comment>
<dbReference type="InterPro" id="IPR051919">
    <property type="entry name" value="W-dependent_AOR"/>
</dbReference>
<feature type="domain" description="Aldehyde ferredoxin oxidoreductase C-terminal" evidence="1">
    <location>
        <begin position="2"/>
        <end position="117"/>
    </location>
</feature>
<organism evidence="2">
    <name type="scientific">marine sediment metagenome</name>
    <dbReference type="NCBI Taxonomy" id="412755"/>
    <lineage>
        <taxon>unclassified sequences</taxon>
        <taxon>metagenomes</taxon>
        <taxon>ecological metagenomes</taxon>
    </lineage>
</organism>
<dbReference type="GO" id="GO:0009055">
    <property type="term" value="F:electron transfer activity"/>
    <property type="evidence" value="ECO:0007669"/>
    <property type="project" value="InterPro"/>
</dbReference>
<sequence>HLFNVSGVCQFSIYFLPWDAMGKFLSLVTGWQLSSEEITMICERVSAIRQAFNLREGLSPKDFRLPRRVVGVPPLKEGPTANITVDVDTLVSEYYKALDWDPETGKPSPKRLLELGLEDVAKNLWGIEMDEEVLRGMMVKGTI</sequence>
<dbReference type="PANTHER" id="PTHR30038:SF0">
    <property type="entry name" value="TUNGSTEN-CONTAINING ALDEHYDE FERREDOXIN OXIDOREDUCTASE"/>
    <property type="match status" value="1"/>
</dbReference>
<evidence type="ECO:0000313" key="2">
    <source>
        <dbReference type="EMBL" id="GAI84233.1"/>
    </source>
</evidence>
<dbReference type="GO" id="GO:0051536">
    <property type="term" value="F:iron-sulfur cluster binding"/>
    <property type="evidence" value="ECO:0007669"/>
    <property type="project" value="InterPro"/>
</dbReference>
<accession>X1RU85</accession>
<evidence type="ECO:0000259" key="1">
    <source>
        <dbReference type="Pfam" id="PF01314"/>
    </source>
</evidence>
<proteinExistence type="predicted"/>
<dbReference type="InterPro" id="IPR013985">
    <property type="entry name" value="Ald_Fedxn_OxRdtase_dom3"/>
</dbReference>
<dbReference type="AlphaFoldDB" id="X1RU85"/>
<feature type="non-terminal residue" evidence="2">
    <location>
        <position position="1"/>
    </location>
</feature>
<gene>
    <name evidence="2" type="ORF">S12H4_17260</name>
</gene>
<dbReference type="InterPro" id="IPR001203">
    <property type="entry name" value="OxRdtase_Ald_Fedxn_C"/>
</dbReference>
<reference evidence="2" key="1">
    <citation type="journal article" date="2014" name="Front. Microbiol.">
        <title>High frequency of phylogenetically diverse reductive dehalogenase-homologous genes in deep subseafloor sedimentary metagenomes.</title>
        <authorList>
            <person name="Kawai M."/>
            <person name="Futagami T."/>
            <person name="Toyoda A."/>
            <person name="Takaki Y."/>
            <person name="Nishi S."/>
            <person name="Hori S."/>
            <person name="Arai W."/>
            <person name="Tsubouchi T."/>
            <person name="Morono Y."/>
            <person name="Uchiyama I."/>
            <person name="Ito T."/>
            <person name="Fujiyama A."/>
            <person name="Inagaki F."/>
            <person name="Takami H."/>
        </authorList>
    </citation>
    <scope>NUCLEOTIDE SEQUENCE</scope>
    <source>
        <strain evidence="2">Expedition CK06-06</strain>
    </source>
</reference>
<dbReference type="GO" id="GO:0016625">
    <property type="term" value="F:oxidoreductase activity, acting on the aldehyde or oxo group of donors, iron-sulfur protein as acceptor"/>
    <property type="evidence" value="ECO:0007669"/>
    <property type="project" value="InterPro"/>
</dbReference>
<name>X1RU85_9ZZZZ</name>
<dbReference type="PANTHER" id="PTHR30038">
    <property type="entry name" value="ALDEHYDE FERREDOXIN OXIDOREDUCTASE"/>
    <property type="match status" value="1"/>
</dbReference>
<dbReference type="EMBL" id="BARW01008420">
    <property type="protein sequence ID" value="GAI84233.1"/>
    <property type="molecule type" value="Genomic_DNA"/>
</dbReference>
<dbReference type="SUPFAM" id="SSF48310">
    <property type="entry name" value="Aldehyde ferredoxin oxidoreductase, C-terminal domains"/>
    <property type="match status" value="1"/>
</dbReference>